<dbReference type="InterPro" id="IPR050411">
    <property type="entry name" value="AlphaKG_dependent_hydroxylases"/>
</dbReference>
<dbReference type="Pfam" id="PF02668">
    <property type="entry name" value="TauD"/>
    <property type="match status" value="1"/>
</dbReference>
<evidence type="ECO:0000259" key="5">
    <source>
        <dbReference type="Pfam" id="PF02668"/>
    </source>
</evidence>
<comment type="cofactor">
    <cofactor evidence="1">
        <name>L-ascorbate</name>
        <dbReference type="ChEBI" id="CHEBI:38290"/>
    </cofactor>
</comment>
<dbReference type="GO" id="GO:0005739">
    <property type="term" value="C:mitochondrion"/>
    <property type="evidence" value="ECO:0007669"/>
    <property type="project" value="TreeGrafter"/>
</dbReference>
<evidence type="ECO:0000313" key="7">
    <source>
        <dbReference type="Proteomes" id="UP001383192"/>
    </source>
</evidence>
<evidence type="ECO:0000313" key="6">
    <source>
        <dbReference type="EMBL" id="KAK7044195.1"/>
    </source>
</evidence>
<evidence type="ECO:0000256" key="4">
    <source>
        <dbReference type="ARBA" id="ARBA00023002"/>
    </source>
</evidence>
<name>A0AAW0D062_9AGAR</name>
<organism evidence="6 7">
    <name type="scientific">Paramarasmius palmivorus</name>
    <dbReference type="NCBI Taxonomy" id="297713"/>
    <lineage>
        <taxon>Eukaryota</taxon>
        <taxon>Fungi</taxon>
        <taxon>Dikarya</taxon>
        <taxon>Basidiomycota</taxon>
        <taxon>Agaricomycotina</taxon>
        <taxon>Agaricomycetes</taxon>
        <taxon>Agaricomycetidae</taxon>
        <taxon>Agaricales</taxon>
        <taxon>Marasmiineae</taxon>
        <taxon>Marasmiaceae</taxon>
        <taxon>Paramarasmius</taxon>
    </lineage>
</organism>
<feature type="domain" description="TauD/TfdA-like" evidence="5">
    <location>
        <begin position="677"/>
        <end position="832"/>
    </location>
</feature>
<reference evidence="6 7" key="1">
    <citation type="submission" date="2024-01" db="EMBL/GenBank/DDBJ databases">
        <title>A draft genome for a cacao thread blight-causing isolate of Paramarasmius palmivorus.</title>
        <authorList>
            <person name="Baruah I.K."/>
            <person name="Bukari Y."/>
            <person name="Amoako-Attah I."/>
            <person name="Meinhardt L.W."/>
            <person name="Bailey B.A."/>
            <person name="Cohen S.P."/>
        </authorList>
    </citation>
    <scope>NUCLEOTIDE SEQUENCE [LARGE SCALE GENOMIC DNA]</scope>
    <source>
        <strain evidence="6 7">GH-12</strain>
    </source>
</reference>
<protein>
    <recommendedName>
        <fullName evidence="5">TauD/TfdA-like domain-containing protein</fullName>
    </recommendedName>
</protein>
<dbReference type="SUPFAM" id="SSF51197">
    <property type="entry name" value="Clavaminate synthase-like"/>
    <property type="match status" value="1"/>
</dbReference>
<keyword evidence="4" id="KW-0560">Oxidoreductase</keyword>
<dbReference type="InterPro" id="IPR003819">
    <property type="entry name" value="TauD/TfdA-like"/>
</dbReference>
<dbReference type="GO" id="GO:0016491">
    <property type="term" value="F:oxidoreductase activity"/>
    <property type="evidence" value="ECO:0007669"/>
    <property type="project" value="UniProtKB-KW"/>
</dbReference>
<comment type="pathway">
    <text evidence="2">Amine and polyamine biosynthesis; carnitine biosynthesis.</text>
</comment>
<dbReference type="PANTHER" id="PTHR10696:SF51">
    <property type="entry name" value="TRIMETHYLLYSINE DIOXYGENASE, MITOCHONDRIAL"/>
    <property type="match status" value="1"/>
</dbReference>
<evidence type="ECO:0000256" key="2">
    <source>
        <dbReference type="ARBA" id="ARBA00005022"/>
    </source>
</evidence>
<dbReference type="Proteomes" id="UP001383192">
    <property type="component" value="Unassembled WGS sequence"/>
</dbReference>
<dbReference type="InterPro" id="IPR042098">
    <property type="entry name" value="TauD-like_sf"/>
</dbReference>
<dbReference type="PANTHER" id="PTHR10696">
    <property type="entry name" value="GAMMA-BUTYROBETAINE HYDROXYLASE-RELATED"/>
    <property type="match status" value="1"/>
</dbReference>
<gene>
    <name evidence="6" type="ORF">VNI00_007915</name>
</gene>
<keyword evidence="7" id="KW-1185">Reference proteome</keyword>
<sequence>MTGRSGRYDRFQLQRDRLERVDEFQPFISAAAKRIPTGRKALHVLRQLQPPAQCPDISNPPSHLLEALEALAAIANHLDRGPLSSSYASTVSLVKENWSPCIAPWLKFFIENVVLSEIYSSSIQGERFLVNVLYIVPLLLSHPDGELEWKELKENTPYIPTLVARTWLKLLDSSHISQRRWSFIICSAFFTEGLQFSELLVKIYSAGLHHVVKTLVARVYTVAHDLHVSPVNLDRLKLDVRELLMITSCGHEASPMFVPFLREGGNYAYMAVLSALFTNPKAVRRLYNTQELFHSVGQIASLAIKQISQMINGPLWLLAVLEGGLVKLISNAGRFRAAYESLDLTGKVIPGVFKELVDLLEHICQFLVYPSILRVFLHVAKRVPASKSESLKAVPVFWRAWENTLQRADALHRVYHHLKTIEYGSICAHQQALSAEGQRFFEAISISSLLSLCPRLMRELKDSRPSPSHIDITFFRELVKSTVIRNAREIDRIAARFTRRSPSHGMKRNMFIINMNALDMNDTDPTLSMSNITEANLQLIMSMPGPNGERAMSDEQLKEVVRVLSTADERQVVAIAIFPTTRALASHALQRPVQPHARTAGSAAALRPRILQEHTQTPSEGITADDLPIVSMDDRRVAVGWDTRTWSRLKILWGAKISQSPPIVRYEEVMAEDGFGLYKWLQNIFRKDRFGFSFVSDVPVSPEATEELTQKIGFIRETQYGKFWEFTSDLSKGDTAYTTMALGAHTDNTYFTDPCGLQLFHLLSHTEGSGGATLLVDGFYVASILKEIHPEAYSLLSRIPVPAHAAGEKNSLYRPSPPSGYPVLSHDVRTGEIAQVRWNNDDRSAMRHLSGNDVEDW</sequence>
<dbReference type="GO" id="GO:0045329">
    <property type="term" value="P:carnitine biosynthetic process"/>
    <property type="evidence" value="ECO:0007669"/>
    <property type="project" value="UniProtKB-KW"/>
</dbReference>
<evidence type="ECO:0000256" key="1">
    <source>
        <dbReference type="ARBA" id="ARBA00001961"/>
    </source>
</evidence>
<comment type="caution">
    <text evidence="6">The sequence shown here is derived from an EMBL/GenBank/DDBJ whole genome shotgun (WGS) entry which is preliminary data.</text>
</comment>
<evidence type="ECO:0000256" key="3">
    <source>
        <dbReference type="ARBA" id="ARBA00022873"/>
    </source>
</evidence>
<keyword evidence="3" id="KW-0124">Carnitine biosynthesis</keyword>
<dbReference type="AlphaFoldDB" id="A0AAW0D062"/>
<dbReference type="Gene3D" id="3.60.130.10">
    <property type="entry name" value="Clavaminate synthase-like"/>
    <property type="match status" value="1"/>
</dbReference>
<proteinExistence type="predicted"/>
<dbReference type="EMBL" id="JAYKXP010000026">
    <property type="protein sequence ID" value="KAK7044195.1"/>
    <property type="molecule type" value="Genomic_DNA"/>
</dbReference>
<accession>A0AAW0D062</accession>